<reference evidence="3 4" key="1">
    <citation type="journal article" date="2015" name="Int. J. Syst. Evol. Microbiol.">
        <title>Mariniphaga sediminis sp. nov., isolated from coastal sediment.</title>
        <authorList>
            <person name="Wang F.Q."/>
            <person name="Shen Q.Y."/>
            <person name="Chen G.J."/>
            <person name="Du Z.J."/>
        </authorList>
    </citation>
    <scope>NUCLEOTIDE SEQUENCE [LARGE SCALE GENOMIC DNA]</scope>
    <source>
        <strain evidence="3 4">SY21</strain>
    </source>
</reference>
<dbReference type="InterPro" id="IPR050463">
    <property type="entry name" value="Gfo/Idh/MocA_oxidrdct_glycsds"/>
</dbReference>
<dbReference type="Gene3D" id="3.30.360.10">
    <property type="entry name" value="Dihydrodipicolinate Reductase, domain 2"/>
    <property type="match status" value="1"/>
</dbReference>
<dbReference type="OrthoDB" id="9795543at2"/>
<feature type="domain" description="Gfo/Idh/MocA-like oxidoreductase N-terminal" evidence="2">
    <location>
        <begin position="33"/>
        <end position="148"/>
    </location>
</feature>
<gene>
    <name evidence="3" type="ORF">D1164_00465</name>
</gene>
<dbReference type="InterPro" id="IPR000683">
    <property type="entry name" value="Gfo/Idh/MocA-like_OxRdtase_N"/>
</dbReference>
<evidence type="ECO:0000259" key="2">
    <source>
        <dbReference type="Pfam" id="PF01408"/>
    </source>
</evidence>
<dbReference type="PANTHER" id="PTHR43818:SF11">
    <property type="entry name" value="BCDNA.GH03377"/>
    <property type="match status" value="1"/>
</dbReference>
<dbReference type="GO" id="GO:0016491">
    <property type="term" value="F:oxidoreductase activity"/>
    <property type="evidence" value="ECO:0007669"/>
    <property type="project" value="UniProtKB-KW"/>
</dbReference>
<dbReference type="EMBL" id="QWET01000001">
    <property type="protein sequence ID" value="RIH67293.1"/>
    <property type="molecule type" value="Genomic_DNA"/>
</dbReference>
<dbReference type="AlphaFoldDB" id="A0A399D7R1"/>
<dbReference type="Gene3D" id="3.40.50.720">
    <property type="entry name" value="NAD(P)-binding Rossmann-like Domain"/>
    <property type="match status" value="1"/>
</dbReference>
<organism evidence="3 4">
    <name type="scientific">Mariniphaga sediminis</name>
    <dbReference type="NCBI Taxonomy" id="1628158"/>
    <lineage>
        <taxon>Bacteria</taxon>
        <taxon>Pseudomonadati</taxon>
        <taxon>Bacteroidota</taxon>
        <taxon>Bacteroidia</taxon>
        <taxon>Marinilabiliales</taxon>
        <taxon>Prolixibacteraceae</taxon>
        <taxon>Mariniphaga</taxon>
    </lineage>
</organism>
<dbReference type="Proteomes" id="UP000266441">
    <property type="component" value="Unassembled WGS sequence"/>
</dbReference>
<evidence type="ECO:0000313" key="4">
    <source>
        <dbReference type="Proteomes" id="UP000266441"/>
    </source>
</evidence>
<dbReference type="Pfam" id="PF01408">
    <property type="entry name" value="GFO_IDH_MocA"/>
    <property type="match status" value="1"/>
</dbReference>
<dbReference type="SUPFAM" id="SSF51735">
    <property type="entry name" value="NAD(P)-binding Rossmann-fold domains"/>
    <property type="match status" value="1"/>
</dbReference>
<dbReference type="GO" id="GO:0000166">
    <property type="term" value="F:nucleotide binding"/>
    <property type="evidence" value="ECO:0007669"/>
    <property type="project" value="InterPro"/>
</dbReference>
<dbReference type="InterPro" id="IPR036291">
    <property type="entry name" value="NAD(P)-bd_dom_sf"/>
</dbReference>
<dbReference type="PANTHER" id="PTHR43818">
    <property type="entry name" value="BCDNA.GH03377"/>
    <property type="match status" value="1"/>
</dbReference>
<protein>
    <submittedName>
        <fullName evidence="3">Gfo/Idh/MocA family oxidoreductase</fullName>
    </submittedName>
</protein>
<evidence type="ECO:0000313" key="3">
    <source>
        <dbReference type="EMBL" id="RIH67293.1"/>
    </source>
</evidence>
<accession>A0A399D7R1</accession>
<keyword evidence="1" id="KW-0560">Oxidoreductase</keyword>
<sequence>MSRRNFIVKNAMLAGTAIITPSLMAIEPSLKKIRIGIVGGRFGSSFHWHEHPNCIVEAVSDLVPERRNRLKEVYKCSKSYPSLEEMVKDKNIDAIAVFTEGPNHVKHTIECMKHGKHVISAVPACWGSVAEAELLLETVKKYGLTYMMAETSYYQQHTISARKMYEKGEFGNLYYCESEYQHDGLENLYIVDGERTWRYGMAPMHYPTHCTAHLVSVTGERLTEVVCNGWGDDSPYLKDNVYNNPFWNESAHFKTSKGNAFKVNVWWKGAHLGLERASWNGTNMSFYCDNRRSGAALVKKTKELGKDDAGFVQSKPKLENYDQPEWWKTDMLPEPLRHDSGHHGSHTFITHEFIDALLNERKPTVDIYEALAYTVPGIIAHESALKGGTLLKIPQFG</sequence>
<name>A0A399D7R1_9BACT</name>
<proteinExistence type="predicted"/>
<comment type="caution">
    <text evidence="3">The sequence shown here is derived from an EMBL/GenBank/DDBJ whole genome shotgun (WGS) entry which is preliminary data.</text>
</comment>
<evidence type="ECO:0000256" key="1">
    <source>
        <dbReference type="ARBA" id="ARBA00023002"/>
    </source>
</evidence>
<keyword evidence="4" id="KW-1185">Reference proteome</keyword>